<dbReference type="PANTHER" id="PTHR43685:SF11">
    <property type="entry name" value="GLYCOSYLTRANSFERASE TAGX-RELATED"/>
    <property type="match status" value="1"/>
</dbReference>
<sequence>MSTATAVIYHRTLTLPTHRNAVALPGAGRPLSGPAENTTAFGTAMDRTGTVVASGTGASVPLATVTVVIPCFNYGRFLHGAITSVLSQEEVEVDVVVVDDCSTDDSIQVAEGLAAADERVRVVRHAENRGAVQTFNDGLAEARGEFLVRLDADDLLTPGSLARAVRLARRFPSVGLVYGHPVHFMDGQRLPPARDRATSWTVWPGASWVQERCADGRNVITSAEVLMRRSVVDRVGGQRDLAHTHDMEMWLRLASFSDVGYVHGADQAWHRDHQASLSAREVDIAVDLAERRLAFSTLFSGAAGSLPWAAEACRTVRDRLDRETLESLSHEVDANGGSSPVFARLLELELTPTRRNLTSRDRILRRAARSRGPADRAMSLSRRAAARFRREREFRTWHQNGVYFR</sequence>
<accession>A0ABV8XYS6</accession>
<comment type="caution">
    <text evidence="2">The sequence shown here is derived from an EMBL/GenBank/DDBJ whole genome shotgun (WGS) entry which is preliminary data.</text>
</comment>
<proteinExistence type="predicted"/>
<organism evidence="2 3">
    <name type="scientific">Citricoccus alkalitolerans</name>
    <dbReference type="NCBI Taxonomy" id="246603"/>
    <lineage>
        <taxon>Bacteria</taxon>
        <taxon>Bacillati</taxon>
        <taxon>Actinomycetota</taxon>
        <taxon>Actinomycetes</taxon>
        <taxon>Micrococcales</taxon>
        <taxon>Micrococcaceae</taxon>
        <taxon>Citricoccus</taxon>
    </lineage>
</organism>
<dbReference type="CDD" id="cd00761">
    <property type="entry name" value="Glyco_tranf_GTA_type"/>
    <property type="match status" value="1"/>
</dbReference>
<keyword evidence="3" id="KW-1185">Reference proteome</keyword>
<evidence type="ECO:0000313" key="2">
    <source>
        <dbReference type="EMBL" id="MFC4430756.1"/>
    </source>
</evidence>
<feature type="domain" description="Glycosyltransferase 2-like" evidence="1">
    <location>
        <begin position="66"/>
        <end position="200"/>
    </location>
</feature>
<gene>
    <name evidence="2" type="ORF">ACFO0K_13850</name>
</gene>
<dbReference type="EMBL" id="JBHSEN010000002">
    <property type="protein sequence ID" value="MFC4430756.1"/>
    <property type="molecule type" value="Genomic_DNA"/>
</dbReference>
<dbReference type="Proteomes" id="UP001595965">
    <property type="component" value="Unassembled WGS sequence"/>
</dbReference>
<reference evidence="3" key="1">
    <citation type="journal article" date="2019" name="Int. J. Syst. Evol. Microbiol.">
        <title>The Global Catalogue of Microorganisms (GCM) 10K type strain sequencing project: providing services to taxonomists for standard genome sequencing and annotation.</title>
        <authorList>
            <consortium name="The Broad Institute Genomics Platform"/>
            <consortium name="The Broad Institute Genome Sequencing Center for Infectious Disease"/>
            <person name="Wu L."/>
            <person name="Ma J."/>
        </authorList>
    </citation>
    <scope>NUCLEOTIDE SEQUENCE [LARGE SCALE GENOMIC DNA]</scope>
    <source>
        <strain evidence="3">CGMCC 1.12125</strain>
    </source>
</reference>
<dbReference type="Gene3D" id="3.90.550.10">
    <property type="entry name" value="Spore Coat Polysaccharide Biosynthesis Protein SpsA, Chain A"/>
    <property type="match status" value="1"/>
</dbReference>
<name>A0ABV8XYS6_9MICC</name>
<protein>
    <submittedName>
        <fullName evidence="2">Glycosyltransferase family A protein</fullName>
    </submittedName>
</protein>
<evidence type="ECO:0000259" key="1">
    <source>
        <dbReference type="Pfam" id="PF00535"/>
    </source>
</evidence>
<dbReference type="Pfam" id="PF00535">
    <property type="entry name" value="Glycos_transf_2"/>
    <property type="match status" value="1"/>
</dbReference>
<dbReference type="InterPro" id="IPR050834">
    <property type="entry name" value="Glycosyltransf_2"/>
</dbReference>
<dbReference type="SUPFAM" id="SSF53448">
    <property type="entry name" value="Nucleotide-diphospho-sugar transferases"/>
    <property type="match status" value="1"/>
</dbReference>
<dbReference type="InterPro" id="IPR001173">
    <property type="entry name" value="Glyco_trans_2-like"/>
</dbReference>
<dbReference type="InterPro" id="IPR029044">
    <property type="entry name" value="Nucleotide-diphossugar_trans"/>
</dbReference>
<evidence type="ECO:0000313" key="3">
    <source>
        <dbReference type="Proteomes" id="UP001595965"/>
    </source>
</evidence>
<dbReference type="PANTHER" id="PTHR43685">
    <property type="entry name" value="GLYCOSYLTRANSFERASE"/>
    <property type="match status" value="1"/>
</dbReference>
<dbReference type="RefSeq" id="WP_344225904.1">
    <property type="nucleotide sequence ID" value="NZ_BAAALH010000001.1"/>
</dbReference>